<dbReference type="SUPFAM" id="SSF46785">
    <property type="entry name" value="Winged helix' DNA-binding domain"/>
    <property type="match status" value="1"/>
</dbReference>
<sequence length="351" mass="38547">MEATRRNGQPASGGRSRKGLKRTLSDPDSHNIEVASPSDSNATAPTGRVDSRSDNSLGLLTKRFIALREGSEGGIMDLNVSADTLGVQKRRIYDITNVLEGIGLIEKKNKNQIQWKTMGLCGGDEEDPGALETNETIQRLQEEESQVDHQIEQMKENLRALADDRDNQDRLYVTESDLKSLQCFTNDTIISIRAPSGTSLEVPDPNMDDGHGGKRYRVILRSSAGAIACYLVNNQQPPEQPDLMQPADLKPAAHLEPDELSCSADGLRQNIVNPLHLQASAAAGALPGGHLMDHPLMHSPLWLEPEDEDPAWFSGVKAEPMISDYFAIGETDLTQTKSFTELPNLFFSDVY</sequence>
<evidence type="ECO:0000256" key="6">
    <source>
        <dbReference type="SAM" id="Coils"/>
    </source>
</evidence>
<evidence type="ECO:0000313" key="9">
    <source>
        <dbReference type="EMBL" id="CAD8650507.1"/>
    </source>
</evidence>
<dbReference type="FunFam" id="1.10.10.10:FF:000008">
    <property type="entry name" value="E2F transcription factor 1"/>
    <property type="match status" value="1"/>
</dbReference>
<evidence type="ECO:0000259" key="8">
    <source>
        <dbReference type="SMART" id="SM01372"/>
    </source>
</evidence>
<evidence type="ECO:0000256" key="4">
    <source>
        <dbReference type="ARBA" id="ARBA00023163"/>
    </source>
</evidence>
<feature type="region of interest" description="Disordered" evidence="7">
    <location>
        <begin position="1"/>
        <end position="54"/>
    </location>
</feature>
<comment type="similarity">
    <text evidence="1 5">Belongs to the E2F/DP family.</text>
</comment>
<dbReference type="SMART" id="SM01372">
    <property type="entry name" value="E2F_TDP"/>
    <property type="match status" value="1"/>
</dbReference>
<dbReference type="GO" id="GO:0090575">
    <property type="term" value="C:RNA polymerase II transcription regulator complex"/>
    <property type="evidence" value="ECO:0007669"/>
    <property type="project" value="TreeGrafter"/>
</dbReference>
<accession>A0A7S0QNS3</accession>
<dbReference type="EMBL" id="HBFA01003147">
    <property type="protein sequence ID" value="CAD8650507.1"/>
    <property type="molecule type" value="Transcribed_RNA"/>
</dbReference>
<dbReference type="GO" id="GO:0000978">
    <property type="term" value="F:RNA polymerase II cis-regulatory region sequence-specific DNA binding"/>
    <property type="evidence" value="ECO:0007669"/>
    <property type="project" value="InterPro"/>
</dbReference>
<dbReference type="SUPFAM" id="SSF144074">
    <property type="entry name" value="E2F-DP heterodimerization region"/>
    <property type="match status" value="1"/>
</dbReference>
<dbReference type="InterPro" id="IPR036390">
    <property type="entry name" value="WH_DNA-bd_sf"/>
</dbReference>
<gene>
    <name evidence="9" type="ORF">POBO1169_LOCUS1564</name>
</gene>
<dbReference type="InterPro" id="IPR003316">
    <property type="entry name" value="E2F_WHTH_DNA-bd_dom"/>
</dbReference>
<keyword evidence="2 5" id="KW-0805">Transcription regulation</keyword>
<dbReference type="GO" id="GO:0046983">
    <property type="term" value="F:protein dimerization activity"/>
    <property type="evidence" value="ECO:0007669"/>
    <property type="project" value="InterPro"/>
</dbReference>
<name>A0A7S0QNS3_9CHLO</name>
<feature type="domain" description="E2F/DP family winged-helix DNA-binding" evidence="8">
    <location>
        <begin position="52"/>
        <end position="117"/>
    </location>
</feature>
<evidence type="ECO:0000256" key="3">
    <source>
        <dbReference type="ARBA" id="ARBA00023125"/>
    </source>
</evidence>
<keyword evidence="3 5" id="KW-0238">DNA-binding</keyword>
<dbReference type="PANTHER" id="PTHR12081">
    <property type="entry name" value="TRANSCRIPTION FACTOR E2F"/>
    <property type="match status" value="1"/>
</dbReference>
<evidence type="ECO:0000256" key="5">
    <source>
        <dbReference type="RuleBase" id="RU003796"/>
    </source>
</evidence>
<reference evidence="9" key="1">
    <citation type="submission" date="2021-01" db="EMBL/GenBank/DDBJ databases">
        <authorList>
            <person name="Corre E."/>
            <person name="Pelletier E."/>
            <person name="Niang G."/>
            <person name="Scheremetjew M."/>
            <person name="Finn R."/>
            <person name="Kale V."/>
            <person name="Holt S."/>
            <person name="Cochrane G."/>
            <person name="Meng A."/>
            <person name="Brown T."/>
            <person name="Cohen L."/>
        </authorList>
    </citation>
    <scope>NUCLEOTIDE SEQUENCE</scope>
    <source>
        <strain evidence="9">CCMP722</strain>
    </source>
</reference>
<dbReference type="InterPro" id="IPR015633">
    <property type="entry name" value="E2F"/>
</dbReference>
<dbReference type="Gene3D" id="1.10.10.10">
    <property type="entry name" value="Winged helix-like DNA-binding domain superfamily/Winged helix DNA-binding domain"/>
    <property type="match status" value="1"/>
</dbReference>
<feature type="coiled-coil region" evidence="6">
    <location>
        <begin position="137"/>
        <end position="171"/>
    </location>
</feature>
<comment type="subcellular location">
    <subcellularLocation>
        <location evidence="5">Nucleus</location>
    </subcellularLocation>
</comment>
<dbReference type="Pfam" id="PF16421">
    <property type="entry name" value="E2F_CC-MB"/>
    <property type="match status" value="1"/>
</dbReference>
<keyword evidence="4 5" id="KW-0804">Transcription</keyword>
<evidence type="ECO:0000256" key="2">
    <source>
        <dbReference type="ARBA" id="ARBA00023015"/>
    </source>
</evidence>
<keyword evidence="6" id="KW-0175">Coiled coil</keyword>
<dbReference type="AlphaFoldDB" id="A0A7S0QNS3"/>
<dbReference type="Pfam" id="PF02319">
    <property type="entry name" value="WHD_E2F_TDP"/>
    <property type="match status" value="1"/>
</dbReference>
<protein>
    <recommendedName>
        <fullName evidence="8">E2F/DP family winged-helix DNA-binding domain-containing protein</fullName>
    </recommendedName>
</protein>
<dbReference type="InterPro" id="IPR036388">
    <property type="entry name" value="WH-like_DNA-bd_sf"/>
</dbReference>
<dbReference type="InterPro" id="IPR032198">
    <property type="entry name" value="E2F_CC-MB"/>
</dbReference>
<dbReference type="PANTHER" id="PTHR12081:SF18">
    <property type="entry name" value="TRANSCRIPTION FACTOR E2F2-RELATED"/>
    <property type="match status" value="1"/>
</dbReference>
<evidence type="ECO:0000256" key="1">
    <source>
        <dbReference type="ARBA" id="ARBA00010940"/>
    </source>
</evidence>
<proteinExistence type="inferred from homology"/>
<organism evidence="9">
    <name type="scientific">Pyramimonas obovata</name>
    <dbReference type="NCBI Taxonomy" id="1411642"/>
    <lineage>
        <taxon>Eukaryota</taxon>
        <taxon>Viridiplantae</taxon>
        <taxon>Chlorophyta</taxon>
        <taxon>Pyramimonadophyceae</taxon>
        <taxon>Pyramimonadales</taxon>
        <taxon>Pyramimonadaceae</taxon>
        <taxon>Pyramimonas</taxon>
        <taxon>Pyramimonas incertae sedis</taxon>
    </lineage>
</organism>
<dbReference type="CDD" id="cd14660">
    <property type="entry name" value="E2F_DD"/>
    <property type="match status" value="1"/>
</dbReference>
<dbReference type="InterPro" id="IPR037241">
    <property type="entry name" value="E2F-DP_heterodim"/>
</dbReference>
<dbReference type="Gene3D" id="6.10.250.540">
    <property type="match status" value="1"/>
</dbReference>
<feature type="compositionally biased region" description="Polar residues" evidence="7">
    <location>
        <begin position="1"/>
        <end position="10"/>
    </location>
</feature>
<dbReference type="GO" id="GO:0000981">
    <property type="term" value="F:DNA-binding transcription factor activity, RNA polymerase II-specific"/>
    <property type="evidence" value="ECO:0007669"/>
    <property type="project" value="TreeGrafter"/>
</dbReference>
<evidence type="ECO:0000256" key="7">
    <source>
        <dbReference type="SAM" id="MobiDB-lite"/>
    </source>
</evidence>
<keyword evidence="5" id="KW-0539">Nucleus</keyword>